<dbReference type="EMBL" id="QFWV02000002">
    <property type="protein sequence ID" value="RKF08050.1"/>
    <property type="molecule type" value="Genomic_DNA"/>
</dbReference>
<reference evidence="1 2" key="1">
    <citation type="journal article" date="2018" name="Int. J. Syst. Bacteriol.">
        <title>Oceaniradius stylonemae gen. nov., sp. nov., isolated from a red alga, Stylonema cornu-cervi.</title>
        <authorList>
            <person name="Jeong S."/>
        </authorList>
    </citation>
    <scope>NUCLEOTIDE SEQUENCE [LARGE SCALE GENOMIC DNA]</scope>
    <source>
        <strain evidence="1 2">StC1</strain>
    </source>
</reference>
<organism evidence="1 2">
    <name type="scientific">Oceaniradius stylonematis</name>
    <dbReference type="NCBI Taxonomy" id="2184161"/>
    <lineage>
        <taxon>Bacteria</taxon>
        <taxon>Pseudomonadati</taxon>
        <taxon>Pseudomonadota</taxon>
        <taxon>Alphaproteobacteria</taxon>
        <taxon>Hyphomicrobiales</taxon>
        <taxon>Ahrensiaceae</taxon>
        <taxon>Oceaniradius</taxon>
    </lineage>
</organism>
<gene>
    <name evidence="1" type="ORF">DEM25_001600</name>
</gene>
<dbReference type="AlphaFoldDB" id="A0A3A8AK44"/>
<evidence type="ECO:0000313" key="2">
    <source>
        <dbReference type="Proteomes" id="UP000246132"/>
    </source>
</evidence>
<keyword evidence="2" id="KW-1185">Reference proteome</keyword>
<protein>
    <submittedName>
        <fullName evidence="1">DUF2332 family protein</fullName>
    </submittedName>
</protein>
<name>A0A3A8AK44_9HYPH</name>
<sequence length="370" mass="39708">MIAGAVSAWHTGVMTLHKLPAHVADAFAHQAAACRDLGSPLTATVCALVAEHGLPDSETRRRIATWPGLETSRGDVVPLRFTGALHRLVLDGAEPALAAAYPPHALDTDALHAAMIGAVGSNDGFIADYLGSAPQTNEVARAAHLLPALLAVAAPMALPIRVMELGASAGLLQNFEKFRYDYGRHFWGDPASPVTLRCEWRGDAHFPAGDLPPIVERGGCDIAPVPITAEDDRKRLQSYVWPDQPHRLQRLTAAIAMALEHPPTIDEAGAADWLEARLAPLPEGRHTIVLHAIMWQYMPGAERARAEAAIRNAGRQATPDAPLSWVRFEADGDKPGGGVRVTHWSGAADDGISRLVARGDYHGRWVEPIV</sequence>
<dbReference type="Proteomes" id="UP000246132">
    <property type="component" value="Unassembled WGS sequence"/>
</dbReference>
<proteinExistence type="predicted"/>
<accession>A0A3A8AK44</accession>
<dbReference type="PIRSF" id="PIRSF012608">
    <property type="entry name" value="UCP012608"/>
    <property type="match status" value="1"/>
</dbReference>
<evidence type="ECO:0000313" key="1">
    <source>
        <dbReference type="EMBL" id="RKF08050.1"/>
    </source>
</evidence>
<dbReference type="Pfam" id="PF10094">
    <property type="entry name" value="DUF2332"/>
    <property type="match status" value="1"/>
</dbReference>
<dbReference type="InterPro" id="IPR011200">
    <property type="entry name" value="UCP012608"/>
</dbReference>
<comment type="caution">
    <text evidence="1">The sequence shown here is derived from an EMBL/GenBank/DDBJ whole genome shotgun (WGS) entry which is preliminary data.</text>
</comment>